<reference evidence="6" key="1">
    <citation type="submission" date="2022-07" db="EMBL/GenBank/DDBJ databases">
        <authorList>
            <person name="Macas J."/>
            <person name="Novak P."/>
            <person name="Neumann P."/>
        </authorList>
    </citation>
    <scope>NUCLEOTIDE SEQUENCE</scope>
</reference>
<dbReference type="PANTHER" id="PTHR24058">
    <property type="entry name" value="DUAL SPECIFICITY PROTEIN KINASE"/>
    <property type="match status" value="1"/>
</dbReference>
<dbReference type="InterPro" id="IPR050494">
    <property type="entry name" value="Ser_Thr_dual-spec_kinase"/>
</dbReference>
<dbReference type="PANTHER" id="PTHR24058:SF113">
    <property type="entry name" value="HYPOTHETICAL SER-THR PROTEIN KINASE"/>
    <property type="match status" value="1"/>
</dbReference>
<evidence type="ECO:0000256" key="5">
    <source>
        <dbReference type="ARBA" id="ARBA00022840"/>
    </source>
</evidence>
<evidence type="ECO:0008006" key="8">
    <source>
        <dbReference type="Google" id="ProtNLM"/>
    </source>
</evidence>
<sequence>MNMLLKGQETDKYFTKEFDLYQINKETNQVEYIIPEETSLEDQLQVFSDPLFIDFVSNLLQINPKSRPTASQALQHPWLLS</sequence>
<dbReference type="Gene3D" id="1.10.510.10">
    <property type="entry name" value="Transferase(Phosphotransferase) domain 1"/>
    <property type="match status" value="1"/>
</dbReference>
<name>A0AAV0C3N6_9ASTE</name>
<evidence type="ECO:0000313" key="6">
    <source>
        <dbReference type="EMBL" id="CAH9060323.1"/>
    </source>
</evidence>
<keyword evidence="4" id="KW-0418">Kinase</keyword>
<accession>A0AAV0C3N6</accession>
<comment type="caution">
    <text evidence="6">The sequence shown here is derived from an EMBL/GenBank/DDBJ whole genome shotgun (WGS) entry which is preliminary data.</text>
</comment>
<keyword evidence="3" id="KW-0547">Nucleotide-binding</keyword>
<keyword evidence="5" id="KW-0067">ATP-binding</keyword>
<dbReference type="Proteomes" id="UP001152523">
    <property type="component" value="Unassembled WGS sequence"/>
</dbReference>
<dbReference type="GO" id="GO:0005524">
    <property type="term" value="F:ATP binding"/>
    <property type="evidence" value="ECO:0007669"/>
    <property type="project" value="UniProtKB-KW"/>
</dbReference>
<keyword evidence="2" id="KW-0808">Transferase</keyword>
<evidence type="ECO:0000256" key="3">
    <source>
        <dbReference type="ARBA" id="ARBA00022741"/>
    </source>
</evidence>
<dbReference type="InterPro" id="IPR011009">
    <property type="entry name" value="Kinase-like_dom_sf"/>
</dbReference>
<keyword evidence="1" id="KW-0723">Serine/threonine-protein kinase</keyword>
<dbReference type="SUPFAM" id="SSF56112">
    <property type="entry name" value="Protein kinase-like (PK-like)"/>
    <property type="match status" value="1"/>
</dbReference>
<protein>
    <recommendedName>
        <fullName evidence="8">Protein kinase domain-containing protein</fullName>
    </recommendedName>
</protein>
<dbReference type="AlphaFoldDB" id="A0AAV0C3N6"/>
<proteinExistence type="predicted"/>
<evidence type="ECO:0000313" key="7">
    <source>
        <dbReference type="Proteomes" id="UP001152523"/>
    </source>
</evidence>
<evidence type="ECO:0000256" key="1">
    <source>
        <dbReference type="ARBA" id="ARBA00022527"/>
    </source>
</evidence>
<evidence type="ECO:0000256" key="4">
    <source>
        <dbReference type="ARBA" id="ARBA00022777"/>
    </source>
</evidence>
<organism evidence="6 7">
    <name type="scientific">Cuscuta epithymum</name>
    <dbReference type="NCBI Taxonomy" id="186058"/>
    <lineage>
        <taxon>Eukaryota</taxon>
        <taxon>Viridiplantae</taxon>
        <taxon>Streptophyta</taxon>
        <taxon>Embryophyta</taxon>
        <taxon>Tracheophyta</taxon>
        <taxon>Spermatophyta</taxon>
        <taxon>Magnoliopsida</taxon>
        <taxon>eudicotyledons</taxon>
        <taxon>Gunneridae</taxon>
        <taxon>Pentapetalae</taxon>
        <taxon>asterids</taxon>
        <taxon>lamiids</taxon>
        <taxon>Solanales</taxon>
        <taxon>Convolvulaceae</taxon>
        <taxon>Cuscuteae</taxon>
        <taxon>Cuscuta</taxon>
        <taxon>Cuscuta subgen. Cuscuta</taxon>
    </lineage>
</organism>
<evidence type="ECO:0000256" key="2">
    <source>
        <dbReference type="ARBA" id="ARBA00022679"/>
    </source>
</evidence>
<dbReference type="GO" id="GO:0004674">
    <property type="term" value="F:protein serine/threonine kinase activity"/>
    <property type="evidence" value="ECO:0007669"/>
    <property type="project" value="UniProtKB-KW"/>
</dbReference>
<keyword evidence="7" id="KW-1185">Reference proteome</keyword>
<dbReference type="EMBL" id="CAMAPF010000008">
    <property type="protein sequence ID" value="CAH9060323.1"/>
    <property type="molecule type" value="Genomic_DNA"/>
</dbReference>
<gene>
    <name evidence="6" type="ORF">CEPIT_LOCUS1538</name>
</gene>